<dbReference type="SMART" id="SM00062">
    <property type="entry name" value="PBPb"/>
    <property type="match status" value="1"/>
</dbReference>
<dbReference type="CDD" id="cd01004">
    <property type="entry name" value="PBP2_MidA_like"/>
    <property type="match status" value="1"/>
</dbReference>
<feature type="signal peptide" evidence="2">
    <location>
        <begin position="1"/>
        <end position="32"/>
    </location>
</feature>
<sequence>MTMPIRFGSPVTARRLAAAIGLSALVATSAQAQDIPMPAEDAGLHAQLPEAMRDRGTIRVVSTFGYAPQQFYGEDGVTPEGFSVDLAKALGAVAGVQVEFTNASFDSLIPGLDARRFDMAIAAMSATEERGAKVNFVIYEKAGAQLLVAGGNPKKIGGLQDLCGLTVASLKGSLHNQVIEQVSAKCVDQGKQPVRLDTYDNSDSVYQSLLTGRTDANYRDASPLIHVAKMSEGRLEVVGPEYPDHPYGIAIAGDNADFAKVIAAALDVVIKDGTYQAVLDKWGLGNLSVESAVLTPIGSPASAYPTPPSAIGIAFGQ</sequence>
<keyword evidence="5" id="KW-1185">Reference proteome</keyword>
<gene>
    <name evidence="4" type="ORF">C7I85_23520</name>
</gene>
<organism evidence="4 5">
    <name type="scientific">Pseudaminobacter soli</name>
    <name type="common">ex Li et al. 2025</name>
    <dbReference type="NCBI Taxonomy" id="1295366"/>
    <lineage>
        <taxon>Bacteria</taxon>
        <taxon>Pseudomonadati</taxon>
        <taxon>Pseudomonadota</taxon>
        <taxon>Alphaproteobacteria</taxon>
        <taxon>Hyphomicrobiales</taxon>
        <taxon>Phyllobacteriaceae</taxon>
        <taxon>Pseudaminobacter</taxon>
    </lineage>
</organism>
<dbReference type="AlphaFoldDB" id="A0A2P7S314"/>
<comment type="caution">
    <text evidence="4">The sequence shown here is derived from an EMBL/GenBank/DDBJ whole genome shotgun (WGS) entry which is preliminary data.</text>
</comment>
<dbReference type="SUPFAM" id="SSF53850">
    <property type="entry name" value="Periplasmic binding protein-like II"/>
    <property type="match status" value="1"/>
</dbReference>
<dbReference type="Gene3D" id="3.40.190.10">
    <property type="entry name" value="Periplasmic binding protein-like II"/>
    <property type="match status" value="2"/>
</dbReference>
<reference evidence="4 5" key="1">
    <citation type="submission" date="2018-03" db="EMBL/GenBank/DDBJ databases">
        <title>The draft genome of Mesorhizobium soli JCM 19897.</title>
        <authorList>
            <person name="Li L."/>
            <person name="Liu L."/>
            <person name="Liang L."/>
            <person name="Wang T."/>
            <person name="Zhang X."/>
        </authorList>
    </citation>
    <scope>NUCLEOTIDE SEQUENCE [LARGE SCALE GENOMIC DNA]</scope>
    <source>
        <strain evidence="4 5">JCM 19897</strain>
    </source>
</reference>
<accession>A0A2P7S314</accession>
<evidence type="ECO:0000256" key="2">
    <source>
        <dbReference type="SAM" id="SignalP"/>
    </source>
</evidence>
<evidence type="ECO:0000256" key="1">
    <source>
        <dbReference type="ARBA" id="ARBA00022729"/>
    </source>
</evidence>
<evidence type="ECO:0000313" key="5">
    <source>
        <dbReference type="Proteomes" id="UP000240653"/>
    </source>
</evidence>
<dbReference type="InterPro" id="IPR001638">
    <property type="entry name" value="Solute-binding_3/MltF_N"/>
</dbReference>
<dbReference type="Proteomes" id="UP000240653">
    <property type="component" value="Unassembled WGS sequence"/>
</dbReference>
<evidence type="ECO:0000313" key="4">
    <source>
        <dbReference type="EMBL" id="PSJ56858.1"/>
    </source>
</evidence>
<keyword evidence="1 2" id="KW-0732">Signal</keyword>
<name>A0A2P7S314_9HYPH</name>
<feature type="domain" description="Solute-binding protein family 3/N-terminal" evidence="3">
    <location>
        <begin position="57"/>
        <end position="286"/>
    </location>
</feature>
<evidence type="ECO:0000259" key="3">
    <source>
        <dbReference type="SMART" id="SM00062"/>
    </source>
</evidence>
<dbReference type="PANTHER" id="PTHR35936:SF17">
    <property type="entry name" value="ARGININE-BINDING EXTRACELLULAR PROTEIN ARTP"/>
    <property type="match status" value="1"/>
</dbReference>
<feature type="chain" id="PRO_5015184830" description="Solute-binding protein family 3/N-terminal domain-containing protein" evidence="2">
    <location>
        <begin position="33"/>
        <end position="317"/>
    </location>
</feature>
<dbReference type="OrthoDB" id="4577708at2"/>
<dbReference type="PANTHER" id="PTHR35936">
    <property type="entry name" value="MEMBRANE-BOUND LYTIC MUREIN TRANSGLYCOSYLASE F"/>
    <property type="match status" value="1"/>
</dbReference>
<protein>
    <recommendedName>
        <fullName evidence="3">Solute-binding protein family 3/N-terminal domain-containing protein</fullName>
    </recommendedName>
</protein>
<proteinExistence type="predicted"/>
<dbReference type="Pfam" id="PF00497">
    <property type="entry name" value="SBP_bac_3"/>
    <property type="match status" value="1"/>
</dbReference>
<dbReference type="EMBL" id="PXYL01000016">
    <property type="protein sequence ID" value="PSJ56858.1"/>
    <property type="molecule type" value="Genomic_DNA"/>
</dbReference>